<evidence type="ECO:0000256" key="4">
    <source>
        <dbReference type="ARBA" id="ARBA00041575"/>
    </source>
</evidence>
<dbReference type="Gene3D" id="3.10.20.90">
    <property type="entry name" value="Phosphatidylinositol 3-kinase Catalytic Subunit, Chain A, domain 1"/>
    <property type="match status" value="1"/>
</dbReference>
<evidence type="ECO:0000256" key="1">
    <source>
        <dbReference type="ARBA" id="ARBA00004406"/>
    </source>
</evidence>
<evidence type="ECO:0000313" key="9">
    <source>
        <dbReference type="Proteomes" id="UP000799437"/>
    </source>
</evidence>
<comment type="subunit">
    <text evidence="3">Directly interacts with VCP. Interacts with UBQLN1. Forms a complex with VCP and UBQLN1.</text>
</comment>
<feature type="region of interest" description="Disordered" evidence="6">
    <location>
        <begin position="177"/>
        <end position="317"/>
    </location>
</feature>
<feature type="compositionally biased region" description="Pro residues" evidence="6">
    <location>
        <begin position="147"/>
        <end position="157"/>
    </location>
</feature>
<dbReference type="GO" id="GO:0006986">
    <property type="term" value="P:response to unfolded protein"/>
    <property type="evidence" value="ECO:0007669"/>
    <property type="project" value="UniProtKB-KW"/>
</dbReference>
<feature type="region of interest" description="Disordered" evidence="6">
    <location>
        <begin position="111"/>
        <end position="160"/>
    </location>
</feature>
<proteinExistence type="predicted"/>
<dbReference type="AlphaFoldDB" id="A0A6A6W658"/>
<evidence type="ECO:0000256" key="3">
    <source>
        <dbReference type="ARBA" id="ARBA00038812"/>
    </source>
</evidence>
<dbReference type="CDD" id="cd01767">
    <property type="entry name" value="UBX"/>
    <property type="match status" value="1"/>
</dbReference>
<feature type="domain" description="UBX" evidence="7">
    <location>
        <begin position="321"/>
        <end position="397"/>
    </location>
</feature>
<accession>A0A6A6W658</accession>
<dbReference type="Pfam" id="PF23187">
    <property type="entry name" value="UBX7_N"/>
    <property type="match status" value="1"/>
</dbReference>
<organism evidence="8 9">
    <name type="scientific">Pseudovirgaria hyperparasitica</name>
    <dbReference type="NCBI Taxonomy" id="470096"/>
    <lineage>
        <taxon>Eukaryota</taxon>
        <taxon>Fungi</taxon>
        <taxon>Dikarya</taxon>
        <taxon>Ascomycota</taxon>
        <taxon>Pezizomycotina</taxon>
        <taxon>Dothideomycetes</taxon>
        <taxon>Dothideomycetes incertae sedis</taxon>
        <taxon>Acrospermales</taxon>
        <taxon>Acrospermaceae</taxon>
        <taxon>Pseudovirgaria</taxon>
    </lineage>
</organism>
<dbReference type="InterPro" id="IPR029071">
    <property type="entry name" value="Ubiquitin-like_domsf"/>
</dbReference>
<dbReference type="InterPro" id="IPR036249">
    <property type="entry name" value="Thioredoxin-like_sf"/>
</dbReference>
<dbReference type="RefSeq" id="XP_033599891.1">
    <property type="nucleotide sequence ID" value="XM_033744093.1"/>
</dbReference>
<evidence type="ECO:0000256" key="6">
    <source>
        <dbReference type="SAM" id="MobiDB-lite"/>
    </source>
</evidence>
<dbReference type="SUPFAM" id="SSF54236">
    <property type="entry name" value="Ubiquitin-like"/>
    <property type="match status" value="1"/>
</dbReference>
<evidence type="ECO:0000313" key="8">
    <source>
        <dbReference type="EMBL" id="KAF2757440.1"/>
    </source>
</evidence>
<keyword evidence="2" id="KW-0834">Unfolded protein response</keyword>
<evidence type="ECO:0000256" key="5">
    <source>
        <dbReference type="ARBA" id="ARBA00046062"/>
    </source>
</evidence>
<feature type="compositionally biased region" description="Low complexity" evidence="6">
    <location>
        <begin position="295"/>
        <end position="314"/>
    </location>
</feature>
<dbReference type="SUPFAM" id="SSF52833">
    <property type="entry name" value="Thioredoxin-like"/>
    <property type="match status" value="1"/>
</dbReference>
<dbReference type="OrthoDB" id="2445133at2759"/>
<feature type="region of interest" description="Disordered" evidence="6">
    <location>
        <begin position="452"/>
        <end position="527"/>
    </location>
</feature>
<gene>
    <name evidence="8" type="ORF">EJ05DRAFT_476700</name>
</gene>
<dbReference type="PANTHER" id="PTHR46424">
    <property type="entry name" value="UBX DOMAIN-CONTAINING PROTEIN 4"/>
    <property type="match status" value="1"/>
</dbReference>
<dbReference type="Pfam" id="PF00789">
    <property type="entry name" value="UBX"/>
    <property type="match status" value="1"/>
</dbReference>
<dbReference type="EMBL" id="ML996573">
    <property type="protein sequence ID" value="KAF2757440.1"/>
    <property type="molecule type" value="Genomic_DNA"/>
</dbReference>
<name>A0A6A6W658_9PEZI</name>
<comment type="subcellular location">
    <subcellularLocation>
        <location evidence="1">Endoplasmic reticulum membrane</location>
        <topology evidence="1">Peripheral membrane protein</topology>
    </subcellularLocation>
</comment>
<feature type="compositionally biased region" description="Basic and acidic residues" evidence="6">
    <location>
        <begin position="252"/>
        <end position="283"/>
    </location>
</feature>
<dbReference type="GO" id="GO:0036503">
    <property type="term" value="P:ERAD pathway"/>
    <property type="evidence" value="ECO:0007669"/>
    <property type="project" value="TreeGrafter"/>
</dbReference>
<dbReference type="PANTHER" id="PTHR46424:SF1">
    <property type="entry name" value="UBX DOMAIN-CONTAINING PROTEIN 4"/>
    <property type="match status" value="1"/>
</dbReference>
<dbReference type="InterPro" id="IPR001012">
    <property type="entry name" value="UBX_dom"/>
</dbReference>
<dbReference type="Proteomes" id="UP000799437">
    <property type="component" value="Unassembled WGS sequence"/>
</dbReference>
<feature type="compositionally biased region" description="Polar residues" evidence="6">
    <location>
        <begin position="465"/>
        <end position="490"/>
    </location>
</feature>
<dbReference type="PROSITE" id="PS50033">
    <property type="entry name" value="UBX"/>
    <property type="match status" value="1"/>
</dbReference>
<feature type="compositionally biased region" description="Basic and acidic residues" evidence="6">
    <location>
        <begin position="496"/>
        <end position="509"/>
    </location>
</feature>
<keyword evidence="9" id="KW-1185">Reference proteome</keyword>
<dbReference type="GO" id="GO:0005789">
    <property type="term" value="C:endoplasmic reticulum membrane"/>
    <property type="evidence" value="ECO:0007669"/>
    <property type="project" value="UniProtKB-SubCell"/>
</dbReference>
<comment type="function">
    <text evidence="5">Involved in endoplasmic reticulum-associated protein degradation (ERAD). Acts as a platform to recruit both UBQLN1 and VCP to the ER during ERAD.</text>
</comment>
<dbReference type="GeneID" id="54485147"/>
<feature type="compositionally biased region" description="Low complexity" evidence="6">
    <location>
        <begin position="124"/>
        <end position="146"/>
    </location>
</feature>
<evidence type="ECO:0000256" key="2">
    <source>
        <dbReference type="ARBA" id="ARBA00023230"/>
    </source>
</evidence>
<sequence length="527" mass="56705">MFHTGDLNSGITLALQSRKSVACFVRDTNEESQKWEESWLQDEELARLLSQRAVVLRLEEGSQEAGFLGAFCPLKEVPALVVIHNGQLKEHIASPVDEDQFRKRLKAALDPGESIPNSASAQGPTPSITTPASTTTPTASTTTTTPTSPPTTSPPSRTPEQILAEHQARVEHERIAREARQKQEAAQAKQRAREEAAARQSQPQISPAESSRAKGKQKVEPPGLSERERQSAEAKRIQQTAAEEARKHKLAREKDLERVQARLRQDQEERRAHQRAREREREAVGVGVGAGASAGAGAARSTPSPRPQTSRTTSAVGKNVSLQVRLFDGSTVRKSFPSAENLTTAVRPWVDGQLEEAPPPYTFRHIQAPLPSREISMSEEASPLAELGLFPSATLVLVPVAGYTSAYASGQGDGYLGTVQRGTTGVFGLVGSAIGAVVGTMRAVPGLRLLVSPGTDGSQDGRASAPQQGRTMDQSSSSGAQGTQNNSSGSGLKIRTLADQRREAGRDDTELYNGNQLNFEPRDDDNK</sequence>
<reference evidence="8" key="1">
    <citation type="journal article" date="2020" name="Stud. Mycol.">
        <title>101 Dothideomycetes genomes: a test case for predicting lifestyles and emergence of pathogens.</title>
        <authorList>
            <person name="Haridas S."/>
            <person name="Albert R."/>
            <person name="Binder M."/>
            <person name="Bloem J."/>
            <person name="Labutti K."/>
            <person name="Salamov A."/>
            <person name="Andreopoulos B."/>
            <person name="Baker S."/>
            <person name="Barry K."/>
            <person name="Bills G."/>
            <person name="Bluhm B."/>
            <person name="Cannon C."/>
            <person name="Castanera R."/>
            <person name="Culley D."/>
            <person name="Daum C."/>
            <person name="Ezra D."/>
            <person name="Gonzalez J."/>
            <person name="Henrissat B."/>
            <person name="Kuo A."/>
            <person name="Liang C."/>
            <person name="Lipzen A."/>
            <person name="Lutzoni F."/>
            <person name="Magnuson J."/>
            <person name="Mondo S."/>
            <person name="Nolan M."/>
            <person name="Ohm R."/>
            <person name="Pangilinan J."/>
            <person name="Park H.-J."/>
            <person name="Ramirez L."/>
            <person name="Alfaro M."/>
            <person name="Sun H."/>
            <person name="Tritt A."/>
            <person name="Yoshinaga Y."/>
            <person name="Zwiers L.-H."/>
            <person name="Turgeon B."/>
            <person name="Goodwin S."/>
            <person name="Spatafora J."/>
            <person name="Crous P."/>
            <person name="Grigoriev I."/>
        </authorList>
    </citation>
    <scope>NUCLEOTIDE SEQUENCE</scope>
    <source>
        <strain evidence="8">CBS 121739</strain>
    </source>
</reference>
<dbReference type="SMART" id="SM00166">
    <property type="entry name" value="UBX"/>
    <property type="match status" value="1"/>
</dbReference>
<feature type="compositionally biased region" description="Basic and acidic residues" evidence="6">
    <location>
        <begin position="225"/>
        <end position="236"/>
    </location>
</feature>
<protein>
    <recommendedName>
        <fullName evidence="4">UBX domain-containing protein 2</fullName>
    </recommendedName>
</protein>
<evidence type="ECO:0000259" key="7">
    <source>
        <dbReference type="PROSITE" id="PS50033"/>
    </source>
</evidence>